<dbReference type="Proteomes" id="UP000077521">
    <property type="component" value="Unassembled WGS sequence"/>
</dbReference>
<accession>A0A8T8SPE5</accession>
<sequence>MAVDMQDLIAGRKETDPALSVSGSNVTRLDESFGRLSKAAISEMDSGNPELLAARARLKSMEPSSKGLQEAQIASVLTRNG</sequence>
<dbReference type="EMBL" id="LWDF02000655">
    <property type="protein sequence ID" value="KAE8244433.1"/>
    <property type="molecule type" value="Genomic_DNA"/>
</dbReference>
<proteinExistence type="predicted"/>
<comment type="caution">
    <text evidence="2">The sequence shown here is derived from an EMBL/GenBank/DDBJ whole genome shotgun (WGS) entry which is preliminary data.</text>
</comment>
<evidence type="ECO:0000256" key="1">
    <source>
        <dbReference type="SAM" id="MobiDB-lite"/>
    </source>
</evidence>
<organism evidence="2 3">
    <name type="scientific">Tilletia indica</name>
    <dbReference type="NCBI Taxonomy" id="43049"/>
    <lineage>
        <taxon>Eukaryota</taxon>
        <taxon>Fungi</taxon>
        <taxon>Dikarya</taxon>
        <taxon>Basidiomycota</taxon>
        <taxon>Ustilaginomycotina</taxon>
        <taxon>Exobasidiomycetes</taxon>
        <taxon>Tilletiales</taxon>
        <taxon>Tilletiaceae</taxon>
        <taxon>Tilletia</taxon>
    </lineage>
</organism>
<keyword evidence="3" id="KW-1185">Reference proteome</keyword>
<evidence type="ECO:0000313" key="2">
    <source>
        <dbReference type="EMBL" id="KAE8244433.1"/>
    </source>
</evidence>
<name>A0A8T8SPE5_9BASI</name>
<protein>
    <submittedName>
        <fullName evidence="2">Uncharacterized protein</fullName>
    </submittedName>
</protein>
<reference evidence="2" key="2">
    <citation type="journal article" date="2019" name="IMA Fungus">
        <title>Genome sequencing and comparison of five Tilletia species to identify candidate genes for the detection of regulated species infecting wheat.</title>
        <authorList>
            <person name="Nguyen H.D.T."/>
            <person name="Sultana T."/>
            <person name="Kesanakurti P."/>
            <person name="Hambleton S."/>
        </authorList>
    </citation>
    <scope>NUCLEOTIDE SEQUENCE</scope>
    <source>
        <strain evidence="2">DAOMC 236416</strain>
    </source>
</reference>
<reference evidence="2" key="1">
    <citation type="submission" date="2016-04" db="EMBL/GenBank/DDBJ databases">
        <authorList>
            <person name="Nguyen H.D."/>
            <person name="Samba Siva P."/>
            <person name="Cullis J."/>
            <person name="Levesque C.A."/>
            <person name="Hambleton S."/>
        </authorList>
    </citation>
    <scope>NUCLEOTIDE SEQUENCE</scope>
    <source>
        <strain evidence="2">DAOMC 236416</strain>
    </source>
</reference>
<evidence type="ECO:0000313" key="3">
    <source>
        <dbReference type="Proteomes" id="UP000077521"/>
    </source>
</evidence>
<gene>
    <name evidence="2" type="ORF">A4X13_0g6599</name>
</gene>
<dbReference type="AlphaFoldDB" id="A0A8T8SPE5"/>
<feature type="region of interest" description="Disordered" evidence="1">
    <location>
        <begin position="62"/>
        <end position="81"/>
    </location>
</feature>